<accession>A0ABV8UMT2</accession>
<evidence type="ECO:0000259" key="7">
    <source>
        <dbReference type="PROSITE" id="PS50109"/>
    </source>
</evidence>
<gene>
    <name evidence="10" type="ORF">ACFOW6_11295</name>
</gene>
<keyword evidence="3" id="KW-0597">Phosphoprotein</keyword>
<dbReference type="SMART" id="SM00086">
    <property type="entry name" value="PAC"/>
    <property type="match status" value="2"/>
</dbReference>
<name>A0ABV8UMT2_9PROT</name>
<dbReference type="InterPro" id="IPR003661">
    <property type="entry name" value="HisK_dim/P_dom"/>
</dbReference>
<dbReference type="PROSITE" id="PS50109">
    <property type="entry name" value="HIS_KIN"/>
    <property type="match status" value="1"/>
</dbReference>
<dbReference type="SMART" id="SM00091">
    <property type="entry name" value="PAS"/>
    <property type="match status" value="2"/>
</dbReference>
<evidence type="ECO:0000259" key="9">
    <source>
        <dbReference type="PROSITE" id="PS50113"/>
    </source>
</evidence>
<organism evidence="10 11">
    <name type="scientific">Fodinicurvata halophila</name>
    <dbReference type="NCBI Taxonomy" id="1419723"/>
    <lineage>
        <taxon>Bacteria</taxon>
        <taxon>Pseudomonadati</taxon>
        <taxon>Pseudomonadota</taxon>
        <taxon>Alphaproteobacteria</taxon>
        <taxon>Rhodospirillales</taxon>
        <taxon>Rhodovibrionaceae</taxon>
        <taxon>Fodinicurvata</taxon>
    </lineage>
</organism>
<dbReference type="InterPro" id="IPR000014">
    <property type="entry name" value="PAS"/>
</dbReference>
<dbReference type="Proteomes" id="UP001595799">
    <property type="component" value="Unassembled WGS sequence"/>
</dbReference>
<evidence type="ECO:0000313" key="11">
    <source>
        <dbReference type="Proteomes" id="UP001595799"/>
    </source>
</evidence>
<comment type="caution">
    <text evidence="10">The sequence shown here is derived from an EMBL/GenBank/DDBJ whole genome shotgun (WGS) entry which is preliminary data.</text>
</comment>
<dbReference type="RefSeq" id="WP_382422478.1">
    <property type="nucleotide sequence ID" value="NZ_JBHSCW010000006.1"/>
</dbReference>
<dbReference type="PROSITE" id="PS50112">
    <property type="entry name" value="PAS"/>
    <property type="match status" value="2"/>
</dbReference>
<feature type="domain" description="PAS" evidence="8">
    <location>
        <begin position="159"/>
        <end position="200"/>
    </location>
</feature>
<dbReference type="PROSITE" id="PS50113">
    <property type="entry name" value="PAC"/>
    <property type="match status" value="2"/>
</dbReference>
<sequence length="533" mass="60089">MKKTGERHMPGGRSNEDPSRAGTAQAARPMEEESYRAIFETAHIGLYRSSRDGRFLMVNQALADILGYEGPEQLRQECTSVAMDIYVDPEWRSLLVETLEKEGRLEPTVCQVRRRDGRIIWVRETARMVEGDEPQDGYFVGTIEDVTQQVEAMQRLRVAEASYRSLFEHAREGIYRSTIDGRQLRANPALVKLNGYDSEEELLTAVGDIAEEWYVEPGRREEFKRLMEEHGEVENFVSEIYRHRTRERIWVTENAHLVRGADGNPLYYEGTVREITDERAAEEALLAARRSAEEANRAKSRFLAGMSHELRTPLNAIIGFAELILSEIYGPLGNARYRDYLEDIRSSGRLLLNLLNDILDLSKVEAGMMELVERDMNPRGLLQDCLRMLEGRARTAQVELRLDVGTDLPLLRCDERRVRQIVINLLANAVKYNRPGGEVLLEARRRDDGGLDLIVSDNGIGLSNEDVARVFQPFVQIGSEESDGPSEGVGLGLPLCRELIEMHGGTIALTSTLGAGTRVTVSFPAERSIPEEA</sequence>
<evidence type="ECO:0000259" key="8">
    <source>
        <dbReference type="PROSITE" id="PS50112"/>
    </source>
</evidence>
<dbReference type="InterPro" id="IPR000700">
    <property type="entry name" value="PAS-assoc_C"/>
</dbReference>
<feature type="region of interest" description="Disordered" evidence="6">
    <location>
        <begin position="1"/>
        <end position="29"/>
    </location>
</feature>
<reference evidence="11" key="1">
    <citation type="journal article" date="2019" name="Int. J. Syst. Evol. Microbiol.">
        <title>The Global Catalogue of Microorganisms (GCM) 10K type strain sequencing project: providing services to taxonomists for standard genome sequencing and annotation.</title>
        <authorList>
            <consortium name="The Broad Institute Genomics Platform"/>
            <consortium name="The Broad Institute Genome Sequencing Center for Infectious Disease"/>
            <person name="Wu L."/>
            <person name="Ma J."/>
        </authorList>
    </citation>
    <scope>NUCLEOTIDE SEQUENCE [LARGE SCALE GENOMIC DNA]</scope>
    <source>
        <strain evidence="11">CECT 8472</strain>
    </source>
</reference>
<dbReference type="SUPFAM" id="SSF47384">
    <property type="entry name" value="Homodimeric domain of signal transducing histidine kinase"/>
    <property type="match status" value="1"/>
</dbReference>
<dbReference type="InterPro" id="IPR001610">
    <property type="entry name" value="PAC"/>
</dbReference>
<feature type="domain" description="PAS" evidence="8">
    <location>
        <begin position="31"/>
        <end position="101"/>
    </location>
</feature>
<dbReference type="PRINTS" id="PR00344">
    <property type="entry name" value="BCTRLSENSOR"/>
</dbReference>
<dbReference type="InterPro" id="IPR036097">
    <property type="entry name" value="HisK_dim/P_sf"/>
</dbReference>
<evidence type="ECO:0000313" key="10">
    <source>
        <dbReference type="EMBL" id="MFC4352128.1"/>
    </source>
</evidence>
<dbReference type="Gene3D" id="1.10.287.130">
    <property type="match status" value="1"/>
</dbReference>
<dbReference type="PANTHER" id="PTHR43047:SF72">
    <property type="entry name" value="OSMOSENSING HISTIDINE PROTEIN KINASE SLN1"/>
    <property type="match status" value="1"/>
</dbReference>
<dbReference type="Gene3D" id="3.30.450.20">
    <property type="entry name" value="PAS domain"/>
    <property type="match status" value="2"/>
</dbReference>
<dbReference type="CDD" id="cd00130">
    <property type="entry name" value="PAS"/>
    <property type="match status" value="2"/>
</dbReference>
<dbReference type="EMBL" id="JBHSCW010000006">
    <property type="protein sequence ID" value="MFC4352128.1"/>
    <property type="molecule type" value="Genomic_DNA"/>
</dbReference>
<dbReference type="SUPFAM" id="SSF55874">
    <property type="entry name" value="ATPase domain of HSP90 chaperone/DNA topoisomerase II/histidine kinase"/>
    <property type="match status" value="1"/>
</dbReference>
<feature type="domain" description="PAC" evidence="9">
    <location>
        <begin position="106"/>
        <end position="158"/>
    </location>
</feature>
<proteinExistence type="predicted"/>
<keyword evidence="11" id="KW-1185">Reference proteome</keyword>
<dbReference type="Gene3D" id="3.30.565.10">
    <property type="entry name" value="Histidine kinase-like ATPase, C-terminal domain"/>
    <property type="match status" value="1"/>
</dbReference>
<keyword evidence="4" id="KW-0808">Transferase</keyword>
<dbReference type="InterPro" id="IPR005467">
    <property type="entry name" value="His_kinase_dom"/>
</dbReference>
<protein>
    <recommendedName>
        <fullName evidence="2">histidine kinase</fullName>
        <ecNumber evidence="2">2.7.13.3</ecNumber>
    </recommendedName>
</protein>
<keyword evidence="5 10" id="KW-0418">Kinase</keyword>
<dbReference type="NCBIfam" id="TIGR00229">
    <property type="entry name" value="sensory_box"/>
    <property type="match status" value="2"/>
</dbReference>
<dbReference type="InterPro" id="IPR004358">
    <property type="entry name" value="Sig_transdc_His_kin-like_C"/>
</dbReference>
<feature type="compositionally biased region" description="Basic and acidic residues" evidence="6">
    <location>
        <begin position="1"/>
        <end position="19"/>
    </location>
</feature>
<feature type="domain" description="PAC" evidence="9">
    <location>
        <begin position="234"/>
        <end position="287"/>
    </location>
</feature>
<dbReference type="SUPFAM" id="SSF55785">
    <property type="entry name" value="PYP-like sensor domain (PAS domain)"/>
    <property type="match status" value="2"/>
</dbReference>
<dbReference type="GO" id="GO:0016301">
    <property type="term" value="F:kinase activity"/>
    <property type="evidence" value="ECO:0007669"/>
    <property type="project" value="UniProtKB-KW"/>
</dbReference>
<dbReference type="EC" id="2.7.13.3" evidence="2"/>
<evidence type="ECO:0000256" key="3">
    <source>
        <dbReference type="ARBA" id="ARBA00022553"/>
    </source>
</evidence>
<dbReference type="InterPro" id="IPR035965">
    <property type="entry name" value="PAS-like_dom_sf"/>
</dbReference>
<evidence type="ECO:0000256" key="5">
    <source>
        <dbReference type="ARBA" id="ARBA00022777"/>
    </source>
</evidence>
<evidence type="ECO:0000256" key="2">
    <source>
        <dbReference type="ARBA" id="ARBA00012438"/>
    </source>
</evidence>
<evidence type="ECO:0000256" key="1">
    <source>
        <dbReference type="ARBA" id="ARBA00000085"/>
    </source>
</evidence>
<dbReference type="CDD" id="cd00082">
    <property type="entry name" value="HisKA"/>
    <property type="match status" value="1"/>
</dbReference>
<dbReference type="InterPro" id="IPR003594">
    <property type="entry name" value="HATPase_dom"/>
</dbReference>
<evidence type="ECO:0000256" key="4">
    <source>
        <dbReference type="ARBA" id="ARBA00022679"/>
    </source>
</evidence>
<dbReference type="InterPro" id="IPR036890">
    <property type="entry name" value="HATPase_C_sf"/>
</dbReference>
<dbReference type="Pfam" id="PF02518">
    <property type="entry name" value="HATPase_c"/>
    <property type="match status" value="1"/>
</dbReference>
<dbReference type="SMART" id="SM00388">
    <property type="entry name" value="HisKA"/>
    <property type="match status" value="1"/>
</dbReference>
<dbReference type="Pfam" id="PF13426">
    <property type="entry name" value="PAS_9"/>
    <property type="match status" value="2"/>
</dbReference>
<evidence type="ECO:0000256" key="6">
    <source>
        <dbReference type="SAM" id="MobiDB-lite"/>
    </source>
</evidence>
<dbReference type="Pfam" id="PF00512">
    <property type="entry name" value="HisKA"/>
    <property type="match status" value="1"/>
</dbReference>
<feature type="domain" description="Histidine kinase" evidence="7">
    <location>
        <begin position="305"/>
        <end position="527"/>
    </location>
</feature>
<dbReference type="SMART" id="SM00387">
    <property type="entry name" value="HATPase_c"/>
    <property type="match status" value="1"/>
</dbReference>
<comment type="catalytic activity">
    <reaction evidence="1">
        <text>ATP + protein L-histidine = ADP + protein N-phospho-L-histidine.</text>
        <dbReference type="EC" id="2.7.13.3"/>
    </reaction>
</comment>
<dbReference type="PANTHER" id="PTHR43047">
    <property type="entry name" value="TWO-COMPONENT HISTIDINE PROTEIN KINASE"/>
    <property type="match status" value="1"/>
</dbReference>